<dbReference type="RefSeq" id="WP_007080911.1">
    <property type="nucleotide sequence ID" value="NZ_AJXU01000028.1"/>
</dbReference>
<keyword evidence="3" id="KW-1185">Reference proteome</keyword>
<evidence type="ECO:0000256" key="1">
    <source>
        <dbReference type="SAM" id="MobiDB-lite"/>
    </source>
</evidence>
<gene>
    <name evidence="2" type="ORF">UU9_06354</name>
</gene>
<dbReference type="EMBL" id="AJXU01000028">
    <property type="protein sequence ID" value="EIL90405.1"/>
    <property type="molecule type" value="Genomic_DNA"/>
</dbReference>
<dbReference type="AlphaFoldDB" id="I4VT64"/>
<dbReference type="OrthoDB" id="8638755at2"/>
<accession>I4VT64</accession>
<comment type="caution">
    <text evidence="2">The sequence shown here is derived from an EMBL/GenBank/DDBJ whole genome shotgun (WGS) entry which is preliminary data.</text>
</comment>
<reference evidence="2 3" key="1">
    <citation type="journal article" date="2012" name="J. Bacteriol.">
        <title>Genome sequences for six rhodanobacter strains, isolated from soils and the terrestrial subsurface, with variable denitrification capabilities.</title>
        <authorList>
            <person name="Kostka J.E."/>
            <person name="Green S.J."/>
            <person name="Rishishwar L."/>
            <person name="Prakash O."/>
            <person name="Katz L.S."/>
            <person name="Marino-Ramirez L."/>
            <person name="Jordan I.K."/>
            <person name="Munk C."/>
            <person name="Ivanova N."/>
            <person name="Mikhailova N."/>
            <person name="Watson D.B."/>
            <person name="Brown S.D."/>
            <person name="Palumbo A.V."/>
            <person name="Brooks S.C."/>
        </authorList>
    </citation>
    <scope>NUCLEOTIDE SEQUENCE [LARGE SCALE GENOMIC DNA]</scope>
    <source>
        <strain evidence="3">Jip2T</strain>
    </source>
</reference>
<keyword evidence="2" id="KW-0378">Hydrolase</keyword>
<evidence type="ECO:0000313" key="3">
    <source>
        <dbReference type="Proteomes" id="UP000004210"/>
    </source>
</evidence>
<dbReference type="Proteomes" id="UP000004210">
    <property type="component" value="Unassembled WGS sequence"/>
</dbReference>
<name>I4VT64_9GAMM</name>
<feature type="region of interest" description="Disordered" evidence="1">
    <location>
        <begin position="73"/>
        <end position="94"/>
    </location>
</feature>
<dbReference type="eggNOG" id="COG1073">
    <property type="taxonomic scope" value="Bacteria"/>
</dbReference>
<protein>
    <submittedName>
        <fullName evidence="2">Alpha/beta hydrolase fold protein</fullName>
    </submittedName>
</protein>
<feature type="compositionally biased region" description="Polar residues" evidence="1">
    <location>
        <begin position="85"/>
        <end position="94"/>
    </location>
</feature>
<evidence type="ECO:0000313" key="2">
    <source>
        <dbReference type="EMBL" id="EIL90405.1"/>
    </source>
</evidence>
<organism evidence="2 3">
    <name type="scientific">Rhodanobacter fulvus Jip2</name>
    <dbReference type="NCBI Taxonomy" id="1163408"/>
    <lineage>
        <taxon>Bacteria</taxon>
        <taxon>Pseudomonadati</taxon>
        <taxon>Pseudomonadota</taxon>
        <taxon>Gammaproteobacteria</taxon>
        <taxon>Lysobacterales</taxon>
        <taxon>Rhodanobacteraceae</taxon>
        <taxon>Rhodanobacter</taxon>
    </lineage>
</organism>
<proteinExistence type="predicted"/>
<sequence>MLLVESEHDKIVPHPVLGNYRNACIDALSVTYRKILLADHALSEERSRSSYISILVHWLEEMMLGARGHLRSKTSMVPDSAGPIHSSSRPKPGA</sequence>
<dbReference type="PATRIC" id="fig|1163408.3.peg.1295"/>
<dbReference type="GO" id="GO:0016787">
    <property type="term" value="F:hydrolase activity"/>
    <property type="evidence" value="ECO:0007669"/>
    <property type="project" value="UniProtKB-KW"/>
</dbReference>
<dbReference type="STRING" id="1163408.UU9_06354"/>